<proteinExistence type="inferred from homology"/>
<dbReference type="GO" id="GO:0015483">
    <property type="term" value="F:long-chain fatty acid transporting porin activity"/>
    <property type="evidence" value="ECO:0007669"/>
    <property type="project" value="TreeGrafter"/>
</dbReference>
<accession>A0A7U4QM10</accession>
<keyword evidence="6" id="KW-0472">Membrane</keyword>
<keyword evidence="9" id="KW-1185">Reference proteome</keyword>
<name>A0A7U4QM10_DESA2</name>
<evidence type="ECO:0000256" key="5">
    <source>
        <dbReference type="ARBA" id="ARBA00022729"/>
    </source>
</evidence>
<evidence type="ECO:0000256" key="3">
    <source>
        <dbReference type="ARBA" id="ARBA00022452"/>
    </source>
</evidence>
<comment type="similarity">
    <text evidence="2">Belongs to the OmpP1/FadL family.</text>
</comment>
<evidence type="ECO:0000256" key="1">
    <source>
        <dbReference type="ARBA" id="ARBA00004571"/>
    </source>
</evidence>
<evidence type="ECO:0000256" key="4">
    <source>
        <dbReference type="ARBA" id="ARBA00022692"/>
    </source>
</evidence>
<dbReference type="Pfam" id="PF03349">
    <property type="entry name" value="Toluene_X"/>
    <property type="match status" value="1"/>
</dbReference>
<gene>
    <name evidence="8" type="ORF">HS1_002021</name>
</gene>
<reference evidence="8 9" key="1">
    <citation type="submission" date="2015-10" db="EMBL/GenBank/DDBJ databases">
        <title>Candidatus Desulfofervidus auxilii, a hydrogenotrophic sulfate-reducing bacterium involved in the thermophilic anaerobic oxidation of methane.</title>
        <authorList>
            <person name="Krukenberg V."/>
            <person name="Richter M."/>
            <person name="Wegener G."/>
        </authorList>
    </citation>
    <scope>NUCLEOTIDE SEQUENCE [LARGE SCALE GENOMIC DNA]</scope>
    <source>
        <strain evidence="8 9">HS1</strain>
    </source>
</reference>
<keyword evidence="4" id="KW-0812">Transmembrane</keyword>
<comment type="subcellular location">
    <subcellularLocation>
        <location evidence="1">Cell outer membrane</location>
        <topology evidence="1">Multi-pass membrane protein</topology>
    </subcellularLocation>
</comment>
<dbReference type="RefSeq" id="WP_066064883.1">
    <property type="nucleotide sequence ID" value="NZ_CP013015.1"/>
</dbReference>
<dbReference type="InterPro" id="IPR005017">
    <property type="entry name" value="OMPP1/FadL/TodX"/>
</dbReference>
<evidence type="ECO:0000313" key="9">
    <source>
        <dbReference type="Proteomes" id="UP000070560"/>
    </source>
</evidence>
<evidence type="ECO:0000256" key="7">
    <source>
        <dbReference type="ARBA" id="ARBA00023237"/>
    </source>
</evidence>
<dbReference type="Gene3D" id="2.40.160.60">
    <property type="entry name" value="Outer membrane protein transport protein (OMPP1/FadL/TodX)"/>
    <property type="match status" value="1"/>
</dbReference>
<protein>
    <submittedName>
        <fullName evidence="8">Membrane protein involved in aromatic hydrocarbon degradation</fullName>
    </submittedName>
</protein>
<keyword evidence="3" id="KW-1134">Transmembrane beta strand</keyword>
<evidence type="ECO:0000256" key="6">
    <source>
        <dbReference type="ARBA" id="ARBA00023136"/>
    </source>
</evidence>
<evidence type="ECO:0000313" key="8">
    <source>
        <dbReference type="EMBL" id="AMM41813.1"/>
    </source>
</evidence>
<evidence type="ECO:0000256" key="2">
    <source>
        <dbReference type="ARBA" id="ARBA00008163"/>
    </source>
</evidence>
<organism evidence="8 9">
    <name type="scientific">Desulfofervidus auxilii</name>
    <dbReference type="NCBI Taxonomy" id="1621989"/>
    <lineage>
        <taxon>Bacteria</taxon>
        <taxon>Pseudomonadati</taxon>
        <taxon>Thermodesulfobacteriota</taxon>
        <taxon>Candidatus Desulfofervidia</taxon>
        <taxon>Candidatus Desulfofervidales</taxon>
        <taxon>Candidatus Desulfofervidaceae</taxon>
        <taxon>Candidatus Desulfofervidus</taxon>
    </lineage>
</organism>
<dbReference type="Proteomes" id="UP000070560">
    <property type="component" value="Chromosome"/>
</dbReference>
<keyword evidence="7" id="KW-0998">Cell outer membrane</keyword>
<dbReference type="KEGG" id="daw:HS1_002021"/>
<keyword evidence="5" id="KW-0732">Signal</keyword>
<dbReference type="EMBL" id="CP013015">
    <property type="protein sequence ID" value="AMM41813.1"/>
    <property type="molecule type" value="Genomic_DNA"/>
</dbReference>
<dbReference type="PANTHER" id="PTHR35093:SF8">
    <property type="entry name" value="OUTER MEMBRANE PROTEIN NMB0088-RELATED"/>
    <property type="match status" value="1"/>
</dbReference>
<dbReference type="SUPFAM" id="SSF56935">
    <property type="entry name" value="Porins"/>
    <property type="match status" value="1"/>
</dbReference>
<sequence length="419" mass="46695">MKTLIAVLVLILMVFFNISVVFAGGFLIYTQDAAATGMACAYTAQVDRPSAVFYNPAGMNQLEGNSMSTGGSIIVPRTTYNSFDTGHETEMNHHTYFAPNFFITHKISDKLAAGFGFFCLFGLTTDWPEDWEGRFIATYTKLKTYFLNPAISWQVHPRLSLAVGFDYVFSNVEMKRAINLSEEIGIPGLPEGRSRVKGDGEGQGFNLGLLYHITDNIDLGISYRSRIDINYDGDAQFNIPATGIGAIDPLLANTFQNGDVFIDNIDLPSILAVGLSTTMIKNWTFEFDFYWVNWSTFNKISADFKNPNTPDVIIPRDWHDSLFYSLGAKYQLNKSIVLRGGYMFRNTPIPSKTFDPILPDADNHIVTIGAGYTRGGLSIDLSYMALIYKDRAIHTNIPGQNGKYETFCSLIAVTLQYVL</sequence>
<dbReference type="PANTHER" id="PTHR35093">
    <property type="entry name" value="OUTER MEMBRANE PROTEIN NMB0088-RELATED"/>
    <property type="match status" value="1"/>
</dbReference>
<dbReference type="AlphaFoldDB" id="A0A7U4QM10"/>
<dbReference type="GO" id="GO:0009279">
    <property type="term" value="C:cell outer membrane"/>
    <property type="evidence" value="ECO:0007669"/>
    <property type="project" value="UniProtKB-SubCell"/>
</dbReference>
<dbReference type="OrthoDB" id="9922at2"/>